<comment type="caution">
    <text evidence="2">The sequence shown here is derived from an EMBL/GenBank/DDBJ whole genome shotgun (WGS) entry which is preliminary data.</text>
</comment>
<evidence type="ECO:0000313" key="3">
    <source>
        <dbReference type="Proteomes" id="UP000075635"/>
    </source>
</evidence>
<reference evidence="2 3" key="1">
    <citation type="submission" date="2014-02" db="EMBL/GenBank/DDBJ databases">
        <title>The small core and large imbalanced accessory genome model reveals a collaborative survival strategy of Sorangium cellulosum strains in nature.</title>
        <authorList>
            <person name="Han K."/>
            <person name="Peng R."/>
            <person name="Blom J."/>
            <person name="Li Y.-Z."/>
        </authorList>
    </citation>
    <scope>NUCLEOTIDE SEQUENCE [LARGE SCALE GENOMIC DNA]</scope>
    <source>
        <strain evidence="2 3">So0011-07</strain>
    </source>
</reference>
<sequence length="127" mass="13438">MAGLGVSLMLIHNFAAEEPEVDAMARAQACEGVQAPCDELLISFERSSLGRSFRITARGEDISIRCRREHIVFGEYRCTRWPPAAPPVAANSSPMASSSGSALPAPRGGSTKRTAPPPGAGKPESKM</sequence>
<proteinExistence type="predicted"/>
<gene>
    <name evidence="2" type="ORF">BE17_31035</name>
</gene>
<evidence type="ECO:0000313" key="2">
    <source>
        <dbReference type="EMBL" id="KYF94289.1"/>
    </source>
</evidence>
<dbReference type="EMBL" id="JEMB01000746">
    <property type="protein sequence ID" value="KYF94289.1"/>
    <property type="molecule type" value="Genomic_DNA"/>
</dbReference>
<organism evidence="2 3">
    <name type="scientific">Sorangium cellulosum</name>
    <name type="common">Polyangium cellulosum</name>
    <dbReference type="NCBI Taxonomy" id="56"/>
    <lineage>
        <taxon>Bacteria</taxon>
        <taxon>Pseudomonadati</taxon>
        <taxon>Myxococcota</taxon>
        <taxon>Polyangia</taxon>
        <taxon>Polyangiales</taxon>
        <taxon>Polyangiaceae</taxon>
        <taxon>Sorangium</taxon>
    </lineage>
</organism>
<accession>A0A150SPB1</accession>
<name>A0A150SPB1_SORCE</name>
<feature type="compositionally biased region" description="Low complexity" evidence="1">
    <location>
        <begin position="87"/>
        <end position="109"/>
    </location>
</feature>
<dbReference type="Proteomes" id="UP000075635">
    <property type="component" value="Unassembled WGS sequence"/>
</dbReference>
<protein>
    <submittedName>
        <fullName evidence="2">Uncharacterized protein</fullName>
    </submittedName>
</protein>
<feature type="region of interest" description="Disordered" evidence="1">
    <location>
        <begin position="84"/>
        <end position="127"/>
    </location>
</feature>
<dbReference type="AlphaFoldDB" id="A0A150SPB1"/>
<evidence type="ECO:0000256" key="1">
    <source>
        <dbReference type="SAM" id="MobiDB-lite"/>
    </source>
</evidence>